<keyword evidence="2" id="KW-0472">Membrane</keyword>
<comment type="caution">
    <text evidence="3">The sequence shown here is derived from an EMBL/GenBank/DDBJ whole genome shotgun (WGS) entry which is preliminary data.</text>
</comment>
<dbReference type="Proteomes" id="UP000029096">
    <property type="component" value="Unassembled WGS sequence"/>
</dbReference>
<dbReference type="AlphaFoldDB" id="A0A086ZHR0"/>
<evidence type="ECO:0000256" key="2">
    <source>
        <dbReference type="SAM" id="Phobius"/>
    </source>
</evidence>
<dbReference type="eggNOG" id="ENOG5031XTF">
    <property type="taxonomic scope" value="Bacteria"/>
</dbReference>
<evidence type="ECO:0000256" key="1">
    <source>
        <dbReference type="SAM" id="MobiDB-lite"/>
    </source>
</evidence>
<proteinExistence type="predicted"/>
<dbReference type="InterPro" id="IPR013783">
    <property type="entry name" value="Ig-like_fold"/>
</dbReference>
<reference evidence="3 4" key="1">
    <citation type="submission" date="2014-03" db="EMBL/GenBank/DDBJ databases">
        <title>Genomics of Bifidobacteria.</title>
        <authorList>
            <person name="Ventura M."/>
            <person name="Milani C."/>
            <person name="Lugli G.A."/>
        </authorList>
    </citation>
    <scope>NUCLEOTIDE SEQUENCE [LARGE SCALE GENOMIC DNA]</scope>
    <source>
        <strain evidence="3 4">DSM 22767</strain>
    </source>
</reference>
<organism evidence="3 4">
    <name type="scientific">Bifidobacterium bohemicum DSM 22767</name>
    <dbReference type="NCBI Taxonomy" id="1437606"/>
    <lineage>
        <taxon>Bacteria</taxon>
        <taxon>Bacillati</taxon>
        <taxon>Actinomycetota</taxon>
        <taxon>Actinomycetes</taxon>
        <taxon>Bifidobacteriales</taxon>
        <taxon>Bifidobacteriaceae</taxon>
        <taxon>Bifidobacterium</taxon>
    </lineage>
</organism>
<sequence length="987" mass="104621">MRYSLGGVSKMNSMERSVRGVLVALLALLFVVPSSGLAANAESEPLTRSGVGSALSEGSDGAPEMVRDVNTQQTAWRNTQDVTAPNGADRKPMLYQILGNNDKIDTNTDELRLDFMVRVAHGEVDPNKGDGTWGRDTGIGIYYDYGDYPTGEDYAHMINYIKTMGDASDAVGLTNLQLGAKRWADDQDEHFTILKVLHSGLYDYITMSVECDMNYIDAGSYPDWWASATSNGRKIMPRIYVIVGAHASWDASMNTQRLDAEPLATNVMAGRTVTVYPGTCAGGGDRTGCDVPMSFIGYNTTPQLWSYGQSNWGLVTDHGVAVGAEEGVAPKDSFFVFWYNAAYSSDPNNPCNQVSAFKYQWIGLQNGNSWVPVDALTPTPQLVTGQPLAGMGPTPYTAQGGVTYSAAFNGKSNYFDSIYTTNNTNKLMVPNAGQPGVAQRADGSIDFKVAKKGQKDGKPLDGYFKLVTWPVATPGCKVTSPDDPHGPADPGITDGMAQDAVQKQLDLGWTIDSAYYGLDIARPQAPTIDQYRGYAAPSSRLITGTGVPGYTLTLYSEDPDHPMLTDDPKGDDTSGVLIGSVTVGADGKWSMVDHRALDPSTQPSVRYRAYQTQNAGFRMASRFSPIMSADFQRNFNTNPEIRLVSAPHTVLDTKTGETALPAGSKVSVAGGLTALHKDDTFSLYIVPQDGPSAGSANGSDGGSAAKTGGETDCPSSKPAPIGTSNDGIRVPDCKYRIPGSVKSVGKLAAVTDVPASSTSPASVAAQWSVDIPAADFLKVGSLYRNRTVFAVYAVLQDVDGGPPAIGVVYDQVIDMVPPTVDSLAVSQSEGLSGKVQSSVPVAAGALSGAGFDPIAKSTIDVTWPDGGLSSTVAKADGTWRLDVPAGMAAGPISIKAVDRAGALEMTHNIDTIHGSRDIKGNESDRFEIRLAAVPSASGLPFTGWRRWYLLAVAALVALGGVIGGMVLRRLREKLRGVSAEGPAHKRT</sequence>
<gene>
    <name evidence="3" type="ORF">BBOH_0868</name>
</gene>
<feature type="region of interest" description="Disordered" evidence="1">
    <location>
        <begin position="692"/>
        <end position="727"/>
    </location>
</feature>
<evidence type="ECO:0000313" key="4">
    <source>
        <dbReference type="Proteomes" id="UP000029096"/>
    </source>
</evidence>
<name>A0A086ZHR0_9BIFI</name>
<evidence type="ECO:0000313" key="3">
    <source>
        <dbReference type="EMBL" id="KFI46060.1"/>
    </source>
</evidence>
<feature type="compositionally biased region" description="Low complexity" evidence="1">
    <location>
        <begin position="692"/>
        <end position="705"/>
    </location>
</feature>
<dbReference type="Gene3D" id="2.60.40.10">
    <property type="entry name" value="Immunoglobulins"/>
    <property type="match status" value="1"/>
</dbReference>
<accession>A0A086ZHR0</accession>
<keyword evidence="2" id="KW-1133">Transmembrane helix</keyword>
<dbReference type="GO" id="GO:0005975">
    <property type="term" value="P:carbohydrate metabolic process"/>
    <property type="evidence" value="ECO:0007669"/>
    <property type="project" value="UniProtKB-ARBA"/>
</dbReference>
<keyword evidence="4" id="KW-1185">Reference proteome</keyword>
<keyword evidence="2" id="KW-0812">Transmembrane</keyword>
<protein>
    <submittedName>
        <fullName evidence="3">Putative fimbrial subunit FimB</fullName>
    </submittedName>
</protein>
<dbReference type="STRING" id="1437606.BBOH_0868"/>
<dbReference type="EMBL" id="JGYP01000002">
    <property type="protein sequence ID" value="KFI46060.1"/>
    <property type="molecule type" value="Genomic_DNA"/>
</dbReference>
<feature type="region of interest" description="Disordered" evidence="1">
    <location>
        <begin position="41"/>
        <end position="64"/>
    </location>
</feature>
<feature type="transmembrane region" description="Helical" evidence="2">
    <location>
        <begin position="947"/>
        <end position="967"/>
    </location>
</feature>